<gene>
    <name evidence="1" type="ORF">NQX30_05575</name>
</gene>
<dbReference type="EMBL" id="JANQAO010000003">
    <property type="protein sequence ID" value="MDM5147836.1"/>
    <property type="molecule type" value="Genomic_DNA"/>
</dbReference>
<reference evidence="1" key="2">
    <citation type="journal article" date="2023" name="Microbiome">
        <title>Synthase-selected sorting approach identifies a beta-lactone synthase in a nudibranch symbiotic bacterium.</title>
        <authorList>
            <person name="Dzunkova M."/>
            <person name="La Clair J.J."/>
            <person name="Tyml T."/>
            <person name="Doud D."/>
            <person name="Schulz F."/>
            <person name="Piquer-Esteban S."/>
            <person name="Porcel Sanchis D."/>
            <person name="Osborn A."/>
            <person name="Robinson D."/>
            <person name="Louie K.B."/>
            <person name="Bowen B.P."/>
            <person name="Bowers R.M."/>
            <person name="Lee J."/>
            <person name="Arnau V."/>
            <person name="Diaz-Villanueva W."/>
            <person name="Stepanauskas R."/>
            <person name="Gosliner T."/>
            <person name="Date S.V."/>
            <person name="Northen T.R."/>
            <person name="Cheng J.F."/>
            <person name="Burkart M.D."/>
            <person name="Woyke T."/>
        </authorList>
    </citation>
    <scope>NUCLEOTIDE SEQUENCE</scope>
    <source>
        <strain evidence="1">Df01</strain>
    </source>
</reference>
<comment type="caution">
    <text evidence="1">The sequence shown here is derived from an EMBL/GenBank/DDBJ whole genome shotgun (WGS) entry which is preliminary data.</text>
</comment>
<evidence type="ECO:0008006" key="3">
    <source>
        <dbReference type="Google" id="ProtNLM"/>
    </source>
</evidence>
<reference evidence="1" key="1">
    <citation type="submission" date="2022-08" db="EMBL/GenBank/DDBJ databases">
        <authorList>
            <person name="Dzunkova M."/>
            <person name="La Clair J."/>
            <person name="Tyml T."/>
            <person name="Doud D."/>
            <person name="Schulz F."/>
            <person name="Piquer S."/>
            <person name="Porcel Sanchis D."/>
            <person name="Osborn A."/>
            <person name="Robinson D."/>
            <person name="Louie K.B."/>
            <person name="Bowen B.P."/>
            <person name="Bowers R."/>
            <person name="Lee J."/>
            <person name="Arnau Llombart V."/>
            <person name="Diaz Villanueva W."/>
            <person name="Gosliner T."/>
            <person name="Northen T."/>
            <person name="Cheng J.-F."/>
            <person name="Burkart M.D."/>
            <person name="Woyke T."/>
        </authorList>
    </citation>
    <scope>NUCLEOTIDE SEQUENCE</scope>
    <source>
        <strain evidence="1">Df01</strain>
    </source>
</reference>
<dbReference type="Proteomes" id="UP001168167">
    <property type="component" value="Unassembled WGS sequence"/>
</dbReference>
<evidence type="ECO:0000313" key="2">
    <source>
        <dbReference type="Proteomes" id="UP001168167"/>
    </source>
</evidence>
<evidence type="ECO:0000313" key="1">
    <source>
        <dbReference type="EMBL" id="MDM5147836.1"/>
    </source>
</evidence>
<proteinExistence type="predicted"/>
<name>A0ABT7QMB1_9GAMM</name>
<protein>
    <recommendedName>
        <fullName evidence="3">Mu-like prophage FluMu protein gp28</fullName>
    </recommendedName>
</protein>
<dbReference type="Pfam" id="PF03237">
    <property type="entry name" value="Terminase_6N"/>
    <property type="match status" value="1"/>
</dbReference>
<keyword evidence="2" id="KW-1185">Reference proteome</keyword>
<dbReference type="Gene3D" id="3.40.50.300">
    <property type="entry name" value="P-loop containing nucleotide triphosphate hydrolases"/>
    <property type="match status" value="1"/>
</dbReference>
<dbReference type="Gene3D" id="3.30.420.240">
    <property type="match status" value="1"/>
</dbReference>
<organism evidence="1 2">
    <name type="scientific">Candidatus Doriopsillibacter californiensis</name>
    <dbReference type="NCBI Taxonomy" id="2970740"/>
    <lineage>
        <taxon>Bacteria</taxon>
        <taxon>Pseudomonadati</taxon>
        <taxon>Pseudomonadota</taxon>
        <taxon>Gammaproteobacteria</taxon>
        <taxon>Candidatus Tethybacterales</taxon>
        <taxon>Candidatus Persebacteraceae</taxon>
        <taxon>Candidatus Doriopsillibacter</taxon>
    </lineage>
</organism>
<accession>A0ABT7QMB1</accession>
<sequence>MAFSAPAYERSSPISDIPLLAYQRVYEALKKKNQIIVWLKSRRIGASWADAGLATLNIAAAGTGHHYYQAYNKDMTRQYISDAKNWAKKFQIAMGDIQINDADKDNLTFEVRCASGRRIEALSANPAAFRSKGAPGDSFTVDECRDIAGFIDILEAITPVIIWGSHISFMSSAARVTHPFTEVIADIQSGKRKGWALLKTTFLDAMKDGLYRRICQINKKNWAVKEEEGFYYRVIGEVENPAQELFCIPGESSGAWMTTALIEARTDAALPLLRWATPDGVSPTEFTFWPERAREAEINQFFVSVVMPALVSVGREQRGFLGWDFGRSGDKSSIAVMFLMPTMLRRAIIIELAGCPFRQQEQLGNLMIEWLVDNGGFGSAQCDARGIGNPTSEALQQKWGENAIVANQTSARWYDNNMPPLKQAFEDGAIAIPRQVDIINDLRSVEVINGTPKPPDGRIKGTDGIQRHCDSAVALALAYAATRNDAGALEWEEVIPHDPFREQIIAYGKGDV</sequence>
<dbReference type="InterPro" id="IPR027417">
    <property type="entry name" value="P-loop_NTPase"/>
</dbReference>